<gene>
    <name evidence="7" type="ORF">AF331_20085</name>
</gene>
<evidence type="ECO:0000256" key="5">
    <source>
        <dbReference type="ARBA" id="ARBA00031122"/>
    </source>
</evidence>
<dbReference type="GO" id="GO:0016410">
    <property type="term" value="F:N-acyltransferase activity"/>
    <property type="evidence" value="ECO:0007669"/>
    <property type="project" value="TreeGrafter"/>
</dbReference>
<keyword evidence="7" id="KW-0808">Transferase</keyword>
<dbReference type="InterPro" id="IPR019432">
    <property type="entry name" value="Acyltransferase_MbtK/IucB-like"/>
</dbReference>
<dbReference type="GO" id="GO:0046677">
    <property type="term" value="P:response to antibiotic"/>
    <property type="evidence" value="ECO:0007669"/>
    <property type="project" value="UniProtKB-KW"/>
</dbReference>
<dbReference type="PANTHER" id="PTHR31438">
    <property type="entry name" value="LYSINE N-ACYLTRANSFERASE C17G9.06C-RELATED"/>
    <property type="match status" value="1"/>
</dbReference>
<keyword evidence="8" id="KW-1185">Reference proteome</keyword>
<dbReference type="SUPFAM" id="SSF55729">
    <property type="entry name" value="Acyl-CoA N-acyltransferases (Nat)"/>
    <property type="match status" value="1"/>
</dbReference>
<evidence type="ECO:0000256" key="2">
    <source>
        <dbReference type="ARBA" id="ARBA00004924"/>
    </source>
</evidence>
<dbReference type="PATRIC" id="fig|189381.12.peg.3551"/>
<evidence type="ECO:0000259" key="6">
    <source>
        <dbReference type="PROSITE" id="PS51186"/>
    </source>
</evidence>
<dbReference type="STRING" id="189381.GCA_900166615_00200"/>
<comment type="pathway">
    <text evidence="2">Siderophore biosynthesis.</text>
</comment>
<evidence type="ECO:0000313" key="8">
    <source>
        <dbReference type="Proteomes" id="UP000037405"/>
    </source>
</evidence>
<dbReference type="OrthoDB" id="9795206at2"/>
<evidence type="ECO:0000256" key="1">
    <source>
        <dbReference type="ARBA" id="ARBA00003818"/>
    </source>
</evidence>
<protein>
    <recommendedName>
        <fullName evidence="3">Lysine N-acyltransferase MbtK</fullName>
    </recommendedName>
    <alternativeName>
        <fullName evidence="5">Mycobactin synthase protein K</fullName>
    </alternativeName>
</protein>
<comment type="function">
    <text evidence="1">Acyltransferase required for the direct transfer of medium- to long-chain fatty acyl moieties from a carrier protein (MbtL) on to the epsilon-amino group of lysine residue in the mycobactin core.</text>
</comment>
<dbReference type="InterPro" id="IPR016181">
    <property type="entry name" value="Acyl_CoA_acyltransferase"/>
</dbReference>
<reference evidence="8" key="1">
    <citation type="submission" date="2015-07" db="EMBL/GenBank/DDBJ databases">
        <title>Fjat-14235 jcm11544.</title>
        <authorList>
            <person name="Liu B."/>
            <person name="Wang J."/>
            <person name="Zhu Y."/>
            <person name="Liu G."/>
            <person name="Chen Q."/>
            <person name="Chen Z."/>
            <person name="Lan J."/>
            <person name="Che J."/>
            <person name="Ge C."/>
            <person name="Shi H."/>
            <person name="Pan Z."/>
            <person name="Liu X."/>
        </authorList>
    </citation>
    <scope>NUCLEOTIDE SEQUENCE [LARGE SCALE GENOMIC DNA]</scope>
    <source>
        <strain evidence="8">JCM 11544</strain>
    </source>
</reference>
<dbReference type="RefSeq" id="WP_053429929.1">
    <property type="nucleotide sequence ID" value="NZ_JAMQJB010000005.1"/>
</dbReference>
<dbReference type="Gene3D" id="3.40.630.30">
    <property type="match status" value="1"/>
</dbReference>
<dbReference type="InterPro" id="IPR000182">
    <property type="entry name" value="GNAT_dom"/>
</dbReference>
<dbReference type="PROSITE" id="PS51186">
    <property type="entry name" value="GNAT"/>
    <property type="match status" value="1"/>
</dbReference>
<feature type="domain" description="N-acetyltransferase" evidence="6">
    <location>
        <begin position="5"/>
        <end position="167"/>
    </location>
</feature>
<keyword evidence="4" id="KW-0046">Antibiotic resistance</keyword>
<dbReference type="PANTHER" id="PTHR31438:SF1">
    <property type="entry name" value="LYSINE N-ACYLTRANSFERASE C17G9.06C-RELATED"/>
    <property type="match status" value="1"/>
</dbReference>
<evidence type="ECO:0000256" key="3">
    <source>
        <dbReference type="ARBA" id="ARBA00020586"/>
    </source>
</evidence>
<proteinExistence type="predicted"/>
<sequence length="174" mass="20338">MHKTISFRKAGLDDIGLVHTWMNEDHVHPFWHLNLPFPEFRTHFEKALSDGHQSLYLGMIDGIPMSYWEAYWVEGDVLQGTYPNHPYDQGVHLLIGDKRFLGKGLALPLLKEMVRFLFEESKTVKVMAEPDIRNEKMIHVFKTCGFIPLKPVQLPAKTGLLMSCDRREFERRWS</sequence>
<accession>A0A0M0G0L9</accession>
<name>A0A0M0G0L9_9BACI</name>
<organism evidence="7 8">
    <name type="scientific">Rossellomorea marisflavi</name>
    <dbReference type="NCBI Taxonomy" id="189381"/>
    <lineage>
        <taxon>Bacteria</taxon>
        <taxon>Bacillati</taxon>
        <taxon>Bacillota</taxon>
        <taxon>Bacilli</taxon>
        <taxon>Bacillales</taxon>
        <taxon>Bacillaceae</taxon>
        <taxon>Rossellomorea</taxon>
    </lineage>
</organism>
<evidence type="ECO:0000256" key="4">
    <source>
        <dbReference type="ARBA" id="ARBA00023251"/>
    </source>
</evidence>
<dbReference type="GO" id="GO:0019290">
    <property type="term" value="P:siderophore biosynthetic process"/>
    <property type="evidence" value="ECO:0007669"/>
    <property type="project" value="InterPro"/>
</dbReference>
<dbReference type="Proteomes" id="UP000037405">
    <property type="component" value="Unassembled WGS sequence"/>
</dbReference>
<dbReference type="AlphaFoldDB" id="A0A0M0G0L9"/>
<evidence type="ECO:0000313" key="7">
    <source>
        <dbReference type="EMBL" id="KON83328.1"/>
    </source>
</evidence>
<comment type="caution">
    <text evidence="7">The sequence shown here is derived from an EMBL/GenBank/DDBJ whole genome shotgun (WGS) entry which is preliminary data.</text>
</comment>
<dbReference type="Pfam" id="PF13523">
    <property type="entry name" value="Acetyltransf_8"/>
    <property type="match status" value="1"/>
</dbReference>
<dbReference type="EMBL" id="LGUE01000008">
    <property type="protein sequence ID" value="KON83328.1"/>
    <property type="molecule type" value="Genomic_DNA"/>
</dbReference>
<dbReference type="SMART" id="SM01006">
    <property type="entry name" value="AlcB"/>
    <property type="match status" value="1"/>
</dbReference>